<organism evidence="2">
    <name type="scientific">uncultured delta proteobacterium</name>
    <dbReference type="NCBI Taxonomy" id="34034"/>
    <lineage>
        <taxon>Bacteria</taxon>
        <taxon>Deltaproteobacteria</taxon>
        <taxon>environmental samples</taxon>
    </lineage>
</organism>
<proteinExistence type="predicted"/>
<name>A0A212JWY1_9DELT</name>
<gene>
    <name evidence="2" type="ORF">KL86DPRO_20234</name>
</gene>
<evidence type="ECO:0000256" key="1">
    <source>
        <dbReference type="SAM" id="MobiDB-lite"/>
    </source>
</evidence>
<protein>
    <submittedName>
        <fullName evidence="2">Uncharacterized protein</fullName>
    </submittedName>
</protein>
<dbReference type="AlphaFoldDB" id="A0A212JWY1"/>
<dbReference type="EMBL" id="FLUQ01000002">
    <property type="protein sequence ID" value="SBW03961.1"/>
    <property type="molecule type" value="Genomic_DNA"/>
</dbReference>
<reference evidence="2" key="1">
    <citation type="submission" date="2016-04" db="EMBL/GenBank/DDBJ databases">
        <authorList>
            <person name="Evans L.H."/>
            <person name="Alamgir A."/>
            <person name="Owens N."/>
            <person name="Weber N.D."/>
            <person name="Virtaneva K."/>
            <person name="Barbian K."/>
            <person name="Babar A."/>
            <person name="Rosenke K."/>
        </authorList>
    </citation>
    <scope>NUCLEOTIDE SEQUENCE</scope>
    <source>
        <strain evidence="2">86</strain>
    </source>
</reference>
<accession>A0A212JWY1</accession>
<feature type="region of interest" description="Disordered" evidence="1">
    <location>
        <begin position="1"/>
        <end position="31"/>
    </location>
</feature>
<sequence length="31" mass="3312">MTLSVKHENEKSAPVRTHSRGALVGASDVFS</sequence>
<feature type="compositionally biased region" description="Basic and acidic residues" evidence="1">
    <location>
        <begin position="1"/>
        <end position="13"/>
    </location>
</feature>
<evidence type="ECO:0000313" key="2">
    <source>
        <dbReference type="EMBL" id="SBW03961.1"/>
    </source>
</evidence>